<dbReference type="EC" id="6.3.5.6" evidence="2"/>
<evidence type="ECO:0000313" key="2">
    <source>
        <dbReference type="EMBL" id="NIH57106.1"/>
    </source>
</evidence>
<feature type="domain" description="Amidase" evidence="1">
    <location>
        <begin position="20"/>
        <end position="434"/>
    </location>
</feature>
<dbReference type="Proteomes" id="UP000749311">
    <property type="component" value="Unassembled WGS sequence"/>
</dbReference>
<dbReference type="RefSeq" id="WP_167166544.1">
    <property type="nucleotide sequence ID" value="NZ_BAAAOO010000011.1"/>
</dbReference>
<gene>
    <name evidence="2" type="ORF">FB473_001751</name>
</gene>
<dbReference type="PANTHER" id="PTHR11895:SF173">
    <property type="entry name" value="GLUTAMYL-TRNA AMIDOTRANSFERASE SUBUNIT A"/>
    <property type="match status" value="1"/>
</dbReference>
<accession>A0ABX0SGK3</accession>
<proteinExistence type="predicted"/>
<dbReference type="GO" id="GO:0050566">
    <property type="term" value="F:asparaginyl-tRNA synthase (glutamine-hydrolyzing) activity"/>
    <property type="evidence" value="ECO:0007669"/>
    <property type="project" value="UniProtKB-EC"/>
</dbReference>
<dbReference type="SUPFAM" id="SSF75304">
    <property type="entry name" value="Amidase signature (AS) enzymes"/>
    <property type="match status" value="1"/>
</dbReference>
<dbReference type="PANTHER" id="PTHR11895">
    <property type="entry name" value="TRANSAMIDASE"/>
    <property type="match status" value="1"/>
</dbReference>
<dbReference type="Pfam" id="PF01425">
    <property type="entry name" value="Amidase"/>
    <property type="match status" value="1"/>
</dbReference>
<evidence type="ECO:0000259" key="1">
    <source>
        <dbReference type="Pfam" id="PF01425"/>
    </source>
</evidence>
<reference evidence="2 3" key="1">
    <citation type="submission" date="2020-02" db="EMBL/GenBank/DDBJ databases">
        <title>Sequencing the genomes of 1000 actinobacteria strains.</title>
        <authorList>
            <person name="Klenk H.-P."/>
        </authorList>
    </citation>
    <scope>NUCLEOTIDE SEQUENCE [LARGE SCALE GENOMIC DNA]</scope>
    <source>
        <strain evidence="2 3">DSM 19609</strain>
    </source>
</reference>
<keyword evidence="2" id="KW-0436">Ligase</keyword>
<name>A0ABX0SGK3_9ACTN</name>
<dbReference type="Gene3D" id="3.90.1300.10">
    <property type="entry name" value="Amidase signature (AS) domain"/>
    <property type="match status" value="1"/>
</dbReference>
<evidence type="ECO:0000313" key="3">
    <source>
        <dbReference type="Proteomes" id="UP000749311"/>
    </source>
</evidence>
<dbReference type="EMBL" id="JAAMOZ010000001">
    <property type="protein sequence ID" value="NIH57106.1"/>
    <property type="molecule type" value="Genomic_DNA"/>
</dbReference>
<dbReference type="InterPro" id="IPR023631">
    <property type="entry name" value="Amidase_dom"/>
</dbReference>
<dbReference type="InterPro" id="IPR000120">
    <property type="entry name" value="Amidase"/>
</dbReference>
<comment type="caution">
    <text evidence="2">The sequence shown here is derived from an EMBL/GenBank/DDBJ whole genome shotgun (WGS) entry which is preliminary data.</text>
</comment>
<organism evidence="2 3">
    <name type="scientific">Brooklawnia cerclae</name>
    <dbReference type="NCBI Taxonomy" id="349934"/>
    <lineage>
        <taxon>Bacteria</taxon>
        <taxon>Bacillati</taxon>
        <taxon>Actinomycetota</taxon>
        <taxon>Actinomycetes</taxon>
        <taxon>Propionibacteriales</taxon>
        <taxon>Propionibacteriaceae</taxon>
        <taxon>Brooklawnia</taxon>
    </lineage>
</organism>
<dbReference type="GO" id="GO:0050567">
    <property type="term" value="F:glutaminyl-tRNA synthase (glutamine-hydrolyzing) activity"/>
    <property type="evidence" value="ECO:0007669"/>
    <property type="project" value="UniProtKB-EC"/>
</dbReference>
<keyword evidence="3" id="KW-1185">Reference proteome</keyword>
<dbReference type="InterPro" id="IPR036928">
    <property type="entry name" value="AS_sf"/>
</dbReference>
<dbReference type="NCBIfam" id="NF005450">
    <property type="entry name" value="PRK07042.1"/>
    <property type="match status" value="1"/>
</dbReference>
<protein>
    <submittedName>
        <fullName evidence="2">Aspartyl-tRNA(Asn)/glutamyl-tRNA(Gln) amidotransferase subunit A</fullName>
        <ecNumber evidence="2">6.3.5.6</ecNumber>
        <ecNumber evidence="2">6.3.5.7</ecNumber>
    </submittedName>
</protein>
<dbReference type="EC" id="6.3.5.7" evidence="2"/>
<sequence>MGVEDLIAGYRSETFSPVDVVTDALALIDEADGTLHAMEQVYADRALASAEESAGRWRAGAPLSEVDGIPVTLKENQQVEGIPTPWGSAATVPVPATENAPLVDKLIAAGMPLLGRTVMPELGMLSSGVSSLHPIARNAWNPAWSPGGSTSGGGAAAAAGYAPINFGSDIGGSVRLPASWNGAVGFKPTFGRIPVDPPYFGRHIGPLGRSVADLARAMTVCTGPDYRDPYSLPAVEVPWTQASFEPRGARIGLVLDVGDGADVDPEVAAAVSGAAKVFEAAGAIVEIIPPYLERGEIDLIDLFWRIGHWNDYQRLPEDRRGLMLPFIAEWCRGGAGIGGEDAVRSADEQLHMARTTLAATKGYNVILSPVSPGAAFPAEWPMPSNDVNDPMSHIGFCVVYNMSGQPAVSINCGFTSTGSPIGLQVAAQRYDDLTALGAAAFYEANRPAEAVRPWPRVWETMPA</sequence>